<dbReference type="InterPro" id="IPR051076">
    <property type="entry name" value="Golgi_membrane_TVP38/TMEM64"/>
</dbReference>
<dbReference type="OMA" id="WRECMSK"/>
<dbReference type="Proteomes" id="UP000029665">
    <property type="component" value="Unassembled WGS sequence"/>
</dbReference>
<feature type="transmembrane region" description="Helical" evidence="11">
    <location>
        <begin position="214"/>
        <end position="237"/>
    </location>
</feature>
<evidence type="ECO:0000256" key="6">
    <source>
        <dbReference type="ARBA" id="ARBA00022692"/>
    </source>
</evidence>
<keyword evidence="8" id="KW-0333">Golgi apparatus</keyword>
<evidence type="ECO:0000256" key="11">
    <source>
        <dbReference type="SAM" id="Phobius"/>
    </source>
</evidence>
<dbReference type="PANTHER" id="PTHR47549">
    <property type="entry name" value="GOLGI APPARATUS MEMBRANE PROTEIN TVP38-RELATED"/>
    <property type="match status" value="1"/>
</dbReference>
<dbReference type="Pfam" id="PF09335">
    <property type="entry name" value="VTT_dom"/>
    <property type="match status" value="1"/>
</dbReference>
<name>A0A060SJE7_PYCCI</name>
<feature type="transmembrane region" description="Helical" evidence="11">
    <location>
        <begin position="144"/>
        <end position="169"/>
    </location>
</feature>
<evidence type="ECO:0000256" key="8">
    <source>
        <dbReference type="ARBA" id="ARBA00023034"/>
    </source>
</evidence>
<evidence type="ECO:0000259" key="12">
    <source>
        <dbReference type="Pfam" id="PF09335"/>
    </source>
</evidence>
<keyword evidence="9 11" id="KW-0472">Membrane</keyword>
<gene>
    <name evidence="13" type="ORF">BN946_scf184641.g6</name>
</gene>
<keyword evidence="7 11" id="KW-1133">Transmembrane helix</keyword>
<evidence type="ECO:0000256" key="10">
    <source>
        <dbReference type="SAM" id="MobiDB-lite"/>
    </source>
</evidence>
<dbReference type="OrthoDB" id="166803at2759"/>
<evidence type="ECO:0000256" key="3">
    <source>
        <dbReference type="ARBA" id="ARBA00008640"/>
    </source>
</evidence>
<comment type="function">
    <text evidence="1">Golgi membrane protein involved in vesicular trafficking and spindle migration.</text>
</comment>
<sequence>MNTPTISHDGYPPATTFKASEEDKDLAQADVRSLARTPSPTPSEAEELKPRSKLRKYCLLVSLFDLDKLKKPKELLRIAIIAALMALLILFVIYQQAIVNWLRPFADWMRRTPGGWVIPIVLLIVLSFPPLFGHEIVAILVGDAWGIGIGFAIVAAGTILGEMATYWVFRSFCMARGEKMEGKKLKYALLAEVIRQGGFKTAVVVRYSAIPGHLATAIFATCGMGVFTFLIAAVLSLPKQLATVYLGDAQGGAVISSKMHTVKTVVVLITILLTTFAMRFLRYQTDKVKETVIYHRRKIRQAKLRDAAGVDPEADLGSDSSGSRTEDALWRYEGVIHSPAPQKAPTAHYAHARSKVSGSRMDV</sequence>
<feature type="region of interest" description="Disordered" evidence="10">
    <location>
        <begin position="341"/>
        <end position="363"/>
    </location>
</feature>
<keyword evidence="6 11" id="KW-0812">Transmembrane</keyword>
<organism evidence="13 14">
    <name type="scientific">Pycnoporus cinnabarinus</name>
    <name type="common">Cinnabar-red polypore</name>
    <name type="synonym">Trametes cinnabarina</name>
    <dbReference type="NCBI Taxonomy" id="5643"/>
    <lineage>
        <taxon>Eukaryota</taxon>
        <taxon>Fungi</taxon>
        <taxon>Dikarya</taxon>
        <taxon>Basidiomycota</taxon>
        <taxon>Agaricomycotina</taxon>
        <taxon>Agaricomycetes</taxon>
        <taxon>Polyporales</taxon>
        <taxon>Polyporaceae</taxon>
        <taxon>Trametes</taxon>
    </lineage>
</organism>
<proteinExistence type="inferred from homology"/>
<feature type="transmembrane region" description="Helical" evidence="11">
    <location>
        <begin position="115"/>
        <end position="132"/>
    </location>
</feature>
<comment type="subcellular location">
    <subcellularLocation>
        <location evidence="2">Golgi apparatus membrane</location>
        <topology evidence="2">Multi-pass membrane protein</topology>
    </subcellularLocation>
</comment>
<comment type="similarity">
    <text evidence="3">Belongs to the TVP38/TMEM64 family.</text>
</comment>
<dbReference type="EMBL" id="CCBP010000182">
    <property type="protein sequence ID" value="CDO74540.1"/>
    <property type="molecule type" value="Genomic_DNA"/>
</dbReference>
<dbReference type="GO" id="GO:0000139">
    <property type="term" value="C:Golgi membrane"/>
    <property type="evidence" value="ECO:0007669"/>
    <property type="project" value="UniProtKB-SubCell"/>
</dbReference>
<feature type="transmembrane region" description="Helical" evidence="11">
    <location>
        <begin position="75"/>
        <end position="94"/>
    </location>
</feature>
<keyword evidence="14" id="KW-1185">Reference proteome</keyword>
<evidence type="ECO:0000256" key="4">
    <source>
        <dbReference type="ARBA" id="ARBA00013533"/>
    </source>
</evidence>
<dbReference type="STRING" id="5643.A0A060SJE7"/>
<feature type="region of interest" description="Disordered" evidence="10">
    <location>
        <begin position="1"/>
        <end position="22"/>
    </location>
</feature>
<evidence type="ECO:0000256" key="2">
    <source>
        <dbReference type="ARBA" id="ARBA00004653"/>
    </source>
</evidence>
<evidence type="ECO:0000256" key="1">
    <source>
        <dbReference type="ARBA" id="ARBA00002978"/>
    </source>
</evidence>
<evidence type="ECO:0000256" key="9">
    <source>
        <dbReference type="ARBA" id="ARBA00023136"/>
    </source>
</evidence>
<evidence type="ECO:0000313" key="14">
    <source>
        <dbReference type="Proteomes" id="UP000029665"/>
    </source>
</evidence>
<dbReference type="InterPro" id="IPR032816">
    <property type="entry name" value="VTT_dom"/>
</dbReference>
<dbReference type="HOGENOM" id="CLU_021545_1_0_1"/>
<evidence type="ECO:0000313" key="13">
    <source>
        <dbReference type="EMBL" id="CDO74540.1"/>
    </source>
</evidence>
<dbReference type="PANTHER" id="PTHR47549:SF2">
    <property type="entry name" value="GOLGI APPARATUS MEMBRANE PROTEIN TVP38"/>
    <property type="match status" value="1"/>
</dbReference>
<accession>A0A060SJE7</accession>
<comment type="caution">
    <text evidence="13">The sequence shown here is derived from an EMBL/GenBank/DDBJ whole genome shotgun (WGS) entry which is preliminary data.</text>
</comment>
<evidence type="ECO:0000256" key="7">
    <source>
        <dbReference type="ARBA" id="ARBA00022989"/>
    </source>
</evidence>
<feature type="domain" description="VTT" evidence="12">
    <location>
        <begin position="134"/>
        <end position="248"/>
    </location>
</feature>
<evidence type="ECO:0000256" key="5">
    <source>
        <dbReference type="ARBA" id="ARBA00020673"/>
    </source>
</evidence>
<protein>
    <recommendedName>
        <fullName evidence="4">Golgi apparatus membrane protein TVP38</fullName>
    </recommendedName>
    <alternativeName>
        <fullName evidence="5">Golgi apparatus membrane protein tvp38</fullName>
    </alternativeName>
</protein>
<reference evidence="13" key="1">
    <citation type="submission" date="2014-01" db="EMBL/GenBank/DDBJ databases">
        <title>The genome of the white-rot fungus Pycnoporus cinnabarinus: a basidiomycete model with a versatile arsenal for lignocellulosic biomass breakdown.</title>
        <authorList>
            <person name="Levasseur A."/>
            <person name="Lomascolo A."/>
            <person name="Ruiz-Duenas F.J."/>
            <person name="Uzan E."/>
            <person name="Piumi F."/>
            <person name="Kues U."/>
            <person name="Ram A.F.J."/>
            <person name="Murat C."/>
            <person name="Haon M."/>
            <person name="Benoit I."/>
            <person name="Arfi Y."/>
            <person name="Chevret D."/>
            <person name="Drula E."/>
            <person name="Kwon M.J."/>
            <person name="Gouret P."/>
            <person name="Lesage-Meessen L."/>
            <person name="Lombard V."/>
            <person name="Mariette J."/>
            <person name="Noirot C."/>
            <person name="Park J."/>
            <person name="Patyshakuliyeva A."/>
            <person name="Wieneger R.A.B."/>
            <person name="Wosten H.A.B."/>
            <person name="Martin F."/>
            <person name="Coutinho P.M."/>
            <person name="de Vries R."/>
            <person name="Martinez A.T."/>
            <person name="Klopp C."/>
            <person name="Pontarotti P."/>
            <person name="Henrissat B."/>
            <person name="Record E."/>
        </authorList>
    </citation>
    <scope>NUCLEOTIDE SEQUENCE [LARGE SCALE GENOMIC DNA]</scope>
    <source>
        <strain evidence="13">BRFM137</strain>
    </source>
</reference>
<dbReference type="AlphaFoldDB" id="A0A060SJE7"/>
<feature type="transmembrane region" description="Helical" evidence="11">
    <location>
        <begin position="264"/>
        <end position="281"/>
    </location>
</feature>